<feature type="domain" description="DnaJ-related protein N-terminal" evidence="1">
    <location>
        <begin position="3"/>
        <end position="53"/>
    </location>
</feature>
<keyword evidence="3" id="KW-1185">Reference proteome</keyword>
<dbReference type="EMBL" id="BJUT01000016">
    <property type="protein sequence ID" value="GEK76465.1"/>
    <property type="molecule type" value="Genomic_DNA"/>
</dbReference>
<evidence type="ECO:0000313" key="2">
    <source>
        <dbReference type="EMBL" id="GEK76465.1"/>
    </source>
</evidence>
<accession>A0ABQ0UDE9</accession>
<gene>
    <name evidence="2" type="ORF">PAT01_17690</name>
</gene>
<organism evidence="2 3">
    <name type="scientific">Pseudoalteromonas atlantica</name>
    <name type="common">Alteromonas atlantica</name>
    <dbReference type="NCBI Taxonomy" id="288"/>
    <lineage>
        <taxon>Bacteria</taxon>
        <taxon>Pseudomonadati</taxon>
        <taxon>Pseudomonadota</taxon>
        <taxon>Gammaproteobacteria</taxon>
        <taxon>Alteromonadales</taxon>
        <taxon>Pseudoalteromonadaceae</taxon>
        <taxon>Pseudoalteromonas</taxon>
    </lineage>
</organism>
<comment type="caution">
    <text evidence="2">The sequence shown here is derived from an EMBL/GenBank/DDBJ whole genome shotgun (WGS) entry which is preliminary data.</text>
</comment>
<reference evidence="2 3" key="1">
    <citation type="submission" date="2019-07" db="EMBL/GenBank/DDBJ databases">
        <title>Whole genome shotgun sequence of Pseudoalteromonas atlantica NBRC 103033.</title>
        <authorList>
            <person name="Hosoyama A."/>
            <person name="Uohara A."/>
            <person name="Ohji S."/>
            <person name="Ichikawa N."/>
        </authorList>
    </citation>
    <scope>NUCLEOTIDE SEQUENCE [LARGE SCALE GENOMIC DNA]</scope>
    <source>
        <strain evidence="2 3">NBRC 103033</strain>
    </source>
</reference>
<dbReference type="InterPro" id="IPR021059">
    <property type="entry name" value="DnaJ-related_N"/>
</dbReference>
<dbReference type="Proteomes" id="UP000321189">
    <property type="component" value="Unassembled WGS sequence"/>
</dbReference>
<dbReference type="Pfam" id="PF12339">
    <property type="entry name" value="DNAJ_related"/>
    <property type="match status" value="1"/>
</dbReference>
<protein>
    <recommendedName>
        <fullName evidence="1">DnaJ-related protein N-terminal domain-containing protein</fullName>
    </recommendedName>
</protein>
<evidence type="ECO:0000259" key="1">
    <source>
        <dbReference type="Pfam" id="PF12339"/>
    </source>
</evidence>
<name>A0ABQ0UDE9_PSEAF</name>
<sequence length="57" mass="6659">MLNPLIDEIFELLLTQRVWKVHILAATLAQQGVLPPLDANPEQNLFKKNFFNYECFI</sequence>
<evidence type="ECO:0000313" key="3">
    <source>
        <dbReference type="Proteomes" id="UP000321189"/>
    </source>
</evidence>
<proteinExistence type="predicted"/>